<evidence type="ECO:0000256" key="8">
    <source>
        <dbReference type="ARBA" id="ARBA00023209"/>
    </source>
</evidence>
<dbReference type="SUPFAM" id="SSF56024">
    <property type="entry name" value="Phospholipase D/nuclease"/>
    <property type="match status" value="1"/>
</dbReference>
<dbReference type="PANTHER" id="PTHR12586">
    <property type="entry name" value="CDP-DIACYLGLYCEROL--SERINE O-PHOSPHATIDYLTRANSFERASE"/>
    <property type="match status" value="1"/>
</dbReference>
<keyword evidence="5 11" id="KW-0808">Transferase</keyword>
<dbReference type="PANTHER" id="PTHR12586:SF1">
    <property type="entry name" value="CDP-DIACYLGLYCEROL--GLYCEROL-3-PHOSPHATE 3-PHOSPHATIDYLTRANSFERASE, MITOCHONDRIAL"/>
    <property type="match status" value="1"/>
</dbReference>
<evidence type="ECO:0000256" key="10">
    <source>
        <dbReference type="ARBA" id="ARBA00048586"/>
    </source>
</evidence>
<dbReference type="Gene3D" id="3.30.870.10">
    <property type="entry name" value="Endonuclease Chain A"/>
    <property type="match status" value="2"/>
</dbReference>
<sequence length="528" mass="61387">MTHETVGQVLLFCTDHVQYAWFWVQRFLGTRTSPTTEVEKDTPATDAWPSSTYQYFSWIGQYAPCFPVQGKRIMVLTEPMQFHEVLKVKARKAKHRITFASLYLGTGQLEQELVSCIHEACANAVKNNQTDFEVNILLDETRGSRGSVNSRTMLQGLLKDFPSHVSVSLYHTPDLRGFLKSIVPERFNETIGLTHLKVYLVDDSLIISGANLSNDYFTNRQDRYMLFNDCKHLADFFHDLTKTVASFSFQLQKDNSLQLHKSWDIHPFRGDMHQFKWTAKDKINALLDRQIQMQERKWRPSKSNTQVTEDPSNTAADCDTWVYPLVQMGPMGVINDEHVTLQLLRRPAKDDEILLASGYFNLTDHYMEVILQESLAKYKLLMASPEVNGFYGARGIAGYIPAAYIHIARQFFDQVQHYKQGQRIQLFEYYRNKWTFHVKGLWYYLPRQSTPSLTLIGSPNFGYRSVYRDLECQVAVVTDNEGLREQLREEHARIFRSSVPVTSERFQRADRRIPYWVTCVTGFIKHFF</sequence>
<feature type="domain" description="PLD phosphodiesterase" evidence="12">
    <location>
        <begin position="190"/>
        <end position="216"/>
    </location>
</feature>
<gene>
    <name evidence="13" type="ORF">BaRGS_00033359</name>
</gene>
<evidence type="ECO:0000256" key="2">
    <source>
        <dbReference type="ARBA" id="ARBA00005042"/>
    </source>
</evidence>
<protein>
    <recommendedName>
        <fullName evidence="11">CDP-diacylglycerol--glycerol-3-phosphate 3-phosphatidyltransferase</fullName>
        <ecNumber evidence="11">2.7.8.5</ecNumber>
    </recommendedName>
</protein>
<evidence type="ECO:0000256" key="11">
    <source>
        <dbReference type="RuleBase" id="RU365024"/>
    </source>
</evidence>
<keyword evidence="11" id="KW-0067">ATP-binding</keyword>
<keyword evidence="11" id="KW-0496">Mitochondrion</keyword>
<comment type="caution">
    <text evidence="13">The sequence shown here is derived from an EMBL/GenBank/DDBJ whole genome shotgun (WGS) entry which is preliminary data.</text>
</comment>
<dbReference type="InterPro" id="IPR016270">
    <property type="entry name" value="PGS1"/>
</dbReference>
<dbReference type="CDD" id="cd09135">
    <property type="entry name" value="PLDc_PGS1_euk_1"/>
    <property type="match status" value="1"/>
</dbReference>
<dbReference type="Proteomes" id="UP001519460">
    <property type="component" value="Unassembled WGS sequence"/>
</dbReference>
<comment type="function">
    <text evidence="1 11">Functions in the biosynthesis of the anionic phospholipids phosphatidylglycerol and cardiolipin.</text>
</comment>
<keyword evidence="8 11" id="KW-0594">Phospholipid biosynthesis</keyword>
<dbReference type="CDD" id="cd09137">
    <property type="entry name" value="PLDc_PGS1_euk_2"/>
    <property type="match status" value="1"/>
</dbReference>
<comment type="similarity">
    <text evidence="3 11">Belongs to the CDP-alcohol phosphatidyltransferase class-II family.</text>
</comment>
<keyword evidence="7 11" id="KW-0443">Lipid metabolism</keyword>
<dbReference type="GO" id="GO:0005739">
    <property type="term" value="C:mitochondrion"/>
    <property type="evidence" value="ECO:0007669"/>
    <property type="project" value="UniProtKB-SubCell"/>
</dbReference>
<keyword evidence="11" id="KW-0547">Nucleotide-binding</keyword>
<accession>A0ABD0JKJ8</accession>
<dbReference type="GO" id="GO:0005524">
    <property type="term" value="F:ATP binding"/>
    <property type="evidence" value="ECO:0007669"/>
    <property type="project" value="UniProtKB-KW"/>
</dbReference>
<evidence type="ECO:0000313" key="14">
    <source>
        <dbReference type="Proteomes" id="UP001519460"/>
    </source>
</evidence>
<keyword evidence="4 11" id="KW-0444">Lipid biosynthesis</keyword>
<keyword evidence="14" id="KW-1185">Reference proteome</keyword>
<evidence type="ECO:0000313" key="13">
    <source>
        <dbReference type="EMBL" id="KAK7475409.1"/>
    </source>
</evidence>
<evidence type="ECO:0000256" key="1">
    <source>
        <dbReference type="ARBA" id="ARBA00003537"/>
    </source>
</evidence>
<dbReference type="EMBL" id="JACVVK020000407">
    <property type="protein sequence ID" value="KAK7475409.1"/>
    <property type="molecule type" value="Genomic_DNA"/>
</dbReference>
<evidence type="ECO:0000256" key="3">
    <source>
        <dbReference type="ARBA" id="ARBA00010682"/>
    </source>
</evidence>
<evidence type="ECO:0000259" key="12">
    <source>
        <dbReference type="PROSITE" id="PS50035"/>
    </source>
</evidence>
<comment type="subcellular location">
    <subcellularLocation>
        <location evidence="11">Mitochondrion</location>
    </subcellularLocation>
</comment>
<dbReference type="GO" id="GO:0008654">
    <property type="term" value="P:phospholipid biosynthetic process"/>
    <property type="evidence" value="ECO:0007669"/>
    <property type="project" value="UniProtKB-KW"/>
</dbReference>
<evidence type="ECO:0000256" key="5">
    <source>
        <dbReference type="ARBA" id="ARBA00022679"/>
    </source>
</evidence>
<reference evidence="13 14" key="1">
    <citation type="journal article" date="2023" name="Sci. Data">
        <title>Genome assembly of the Korean intertidal mud-creeper Batillaria attramentaria.</title>
        <authorList>
            <person name="Patra A.K."/>
            <person name="Ho P.T."/>
            <person name="Jun S."/>
            <person name="Lee S.J."/>
            <person name="Kim Y."/>
            <person name="Won Y.J."/>
        </authorList>
    </citation>
    <scope>NUCLEOTIDE SEQUENCE [LARGE SCALE GENOMIC DNA]</scope>
    <source>
        <strain evidence="13">Wonlab-2016</strain>
    </source>
</reference>
<dbReference type="AlphaFoldDB" id="A0ABD0JKJ8"/>
<keyword evidence="9 11" id="KW-1208">Phospholipid metabolism</keyword>
<comment type="catalytic activity">
    <reaction evidence="10 11">
        <text>a CDP-1,2-diacyl-sn-glycerol + sn-glycerol 3-phosphate = a 1,2-diacyl-sn-glycero-3-phospho-(1'-sn-glycero-3'-phosphate) + CMP + H(+)</text>
        <dbReference type="Rhea" id="RHEA:12593"/>
        <dbReference type="ChEBI" id="CHEBI:15378"/>
        <dbReference type="ChEBI" id="CHEBI:57597"/>
        <dbReference type="ChEBI" id="CHEBI:58332"/>
        <dbReference type="ChEBI" id="CHEBI:60110"/>
        <dbReference type="ChEBI" id="CHEBI:60377"/>
        <dbReference type="EC" id="2.7.8.5"/>
    </reaction>
</comment>
<dbReference type="PROSITE" id="PS50035">
    <property type="entry name" value="PLD"/>
    <property type="match status" value="1"/>
</dbReference>
<comment type="pathway">
    <text evidence="2 11">Phospholipid metabolism; phosphatidylglycerol biosynthesis; phosphatidylglycerol from CDP-diacylglycerol: step 1/2.</text>
</comment>
<dbReference type="InterPro" id="IPR001736">
    <property type="entry name" value="PLipase_D/transphosphatidylase"/>
</dbReference>
<organism evidence="13 14">
    <name type="scientific">Batillaria attramentaria</name>
    <dbReference type="NCBI Taxonomy" id="370345"/>
    <lineage>
        <taxon>Eukaryota</taxon>
        <taxon>Metazoa</taxon>
        <taxon>Spiralia</taxon>
        <taxon>Lophotrochozoa</taxon>
        <taxon>Mollusca</taxon>
        <taxon>Gastropoda</taxon>
        <taxon>Caenogastropoda</taxon>
        <taxon>Sorbeoconcha</taxon>
        <taxon>Cerithioidea</taxon>
        <taxon>Batillariidae</taxon>
        <taxon>Batillaria</taxon>
    </lineage>
</organism>
<evidence type="ECO:0000256" key="6">
    <source>
        <dbReference type="ARBA" id="ARBA00022737"/>
    </source>
</evidence>
<evidence type="ECO:0000256" key="9">
    <source>
        <dbReference type="ARBA" id="ARBA00023264"/>
    </source>
</evidence>
<dbReference type="GO" id="GO:0008444">
    <property type="term" value="F:CDP-diacylglycerol-glycerol-3-phosphate 3-phosphatidyltransferase activity"/>
    <property type="evidence" value="ECO:0007669"/>
    <property type="project" value="UniProtKB-EC"/>
</dbReference>
<proteinExistence type="inferred from homology"/>
<name>A0ABD0JKJ8_9CAEN</name>
<keyword evidence="6" id="KW-0677">Repeat</keyword>
<evidence type="ECO:0000256" key="4">
    <source>
        <dbReference type="ARBA" id="ARBA00022516"/>
    </source>
</evidence>
<dbReference type="EC" id="2.7.8.5" evidence="11"/>
<dbReference type="PIRSF" id="PIRSF000850">
    <property type="entry name" value="Phospholipase_D_PSS"/>
    <property type="match status" value="1"/>
</dbReference>
<evidence type="ECO:0000256" key="7">
    <source>
        <dbReference type="ARBA" id="ARBA00023098"/>
    </source>
</evidence>